<organism evidence="1 2">
    <name type="scientific">Gossypium aridum</name>
    <name type="common">American cotton</name>
    <name type="synonym">Erioxylum aridum</name>
    <dbReference type="NCBI Taxonomy" id="34290"/>
    <lineage>
        <taxon>Eukaryota</taxon>
        <taxon>Viridiplantae</taxon>
        <taxon>Streptophyta</taxon>
        <taxon>Embryophyta</taxon>
        <taxon>Tracheophyta</taxon>
        <taxon>Spermatophyta</taxon>
        <taxon>Magnoliopsida</taxon>
        <taxon>eudicotyledons</taxon>
        <taxon>Gunneridae</taxon>
        <taxon>Pentapetalae</taxon>
        <taxon>rosids</taxon>
        <taxon>malvids</taxon>
        <taxon>Malvales</taxon>
        <taxon>Malvaceae</taxon>
        <taxon>Malvoideae</taxon>
        <taxon>Gossypium</taxon>
    </lineage>
</organism>
<proteinExistence type="predicted"/>
<dbReference type="AlphaFoldDB" id="A0A7J8YC27"/>
<accession>A0A7J8YC27</accession>
<gene>
    <name evidence="1" type="ORF">Goari_003639</name>
</gene>
<sequence>PNCIYSTEESIHVESIGIYEVEKNRDKDIGLEPFPMSKQVEHLLPSLSPPSVFLGNCCTFNVAANDYPGYKPNCITSWMSLFRAQMWASMIVKI</sequence>
<reference evidence="1 2" key="1">
    <citation type="journal article" date="2019" name="Genome Biol. Evol.">
        <title>Insights into the evolution of the New World diploid cottons (Gossypium, subgenus Houzingenia) based on genome sequencing.</title>
        <authorList>
            <person name="Grover C.E."/>
            <person name="Arick M.A. 2nd"/>
            <person name="Thrash A."/>
            <person name="Conover J.L."/>
            <person name="Sanders W.S."/>
            <person name="Peterson D.G."/>
            <person name="Frelichowski J.E."/>
            <person name="Scheffler J.A."/>
            <person name="Scheffler B.E."/>
            <person name="Wendel J.F."/>
        </authorList>
    </citation>
    <scope>NUCLEOTIDE SEQUENCE [LARGE SCALE GENOMIC DNA]</scope>
    <source>
        <strain evidence="1">185</strain>
        <tissue evidence="1">Leaf</tissue>
    </source>
</reference>
<keyword evidence="2" id="KW-1185">Reference proteome</keyword>
<dbReference type="EMBL" id="JABFAA010000011">
    <property type="protein sequence ID" value="MBA0697138.1"/>
    <property type="molecule type" value="Genomic_DNA"/>
</dbReference>
<evidence type="ECO:0000313" key="2">
    <source>
        <dbReference type="Proteomes" id="UP000593577"/>
    </source>
</evidence>
<feature type="non-terminal residue" evidence="1">
    <location>
        <position position="1"/>
    </location>
</feature>
<name>A0A7J8YC27_GOSAI</name>
<dbReference type="Proteomes" id="UP000593577">
    <property type="component" value="Unassembled WGS sequence"/>
</dbReference>
<comment type="caution">
    <text evidence="1">The sequence shown here is derived from an EMBL/GenBank/DDBJ whole genome shotgun (WGS) entry which is preliminary data.</text>
</comment>
<evidence type="ECO:0000313" key="1">
    <source>
        <dbReference type="EMBL" id="MBA0697138.1"/>
    </source>
</evidence>
<protein>
    <submittedName>
        <fullName evidence="1">Uncharacterized protein</fullName>
    </submittedName>
</protein>